<sequence>MRRPWVTWFNNIDVHNEDNDDKSHRQQRRRGQRRRSKGRSSIHVARPDIQDRESSLYLITATHTNNTNTTASVSPTRCEFALHTAHQYNNWRYASFSTTDLVTPRSFSTVHNHPIHSQGFDINQGNHIDRTLPPASQHHFAASSYDLSSADLDVNALGVENMQRSEITWNDEWSKVHIHYEGDMTTDPMSPARPPRSALRNGPVPPPLKSSSTPFNFSSPPQRVSLSLQKPTLPAHKSSPPTEKSSSPPQQVSLPAPLSPSHTLPTPSLSSSSSSDQELDQPIFLGRKQRGKSGGDPFRIKDGAMTRAPSSGVYTPPTFPGPQGPRPSHFPTHVYTPPGFALYPTKPQPQPNTYFDSAHAPVPTYSRTTSISSTTSASDEPGLQTPSSSRFSLSRAKLGLRRISHTVSTPRTPKEEYNSTPITLLPPPPLSAGSAASVNSGWPATPPGHGIGVGLVEREGRTGRVLFEDENGMMVKTSPDVRKARRKPVPRIADEDEDEQDQVVVHAL</sequence>
<dbReference type="EMBL" id="MCFC01000009">
    <property type="protein sequence ID" value="ORY32589.1"/>
    <property type="molecule type" value="Genomic_DNA"/>
</dbReference>
<feature type="compositionally biased region" description="Low complexity" evidence="1">
    <location>
        <begin position="237"/>
        <end position="275"/>
    </location>
</feature>
<organism evidence="2 3">
    <name type="scientific">Naematelia encephala</name>
    <dbReference type="NCBI Taxonomy" id="71784"/>
    <lineage>
        <taxon>Eukaryota</taxon>
        <taxon>Fungi</taxon>
        <taxon>Dikarya</taxon>
        <taxon>Basidiomycota</taxon>
        <taxon>Agaricomycotina</taxon>
        <taxon>Tremellomycetes</taxon>
        <taxon>Tremellales</taxon>
        <taxon>Naemateliaceae</taxon>
        <taxon>Naematelia</taxon>
    </lineage>
</organism>
<proteinExistence type="predicted"/>
<reference evidence="2 3" key="1">
    <citation type="submission" date="2016-07" db="EMBL/GenBank/DDBJ databases">
        <title>Pervasive Adenine N6-methylation of Active Genes in Fungi.</title>
        <authorList>
            <consortium name="DOE Joint Genome Institute"/>
            <person name="Mondo S.J."/>
            <person name="Dannebaum R.O."/>
            <person name="Kuo R.C."/>
            <person name="Labutti K."/>
            <person name="Haridas S."/>
            <person name="Kuo A."/>
            <person name="Salamov A."/>
            <person name="Ahrendt S.R."/>
            <person name="Lipzen A."/>
            <person name="Sullivan W."/>
            <person name="Andreopoulos W.B."/>
            <person name="Clum A."/>
            <person name="Lindquist E."/>
            <person name="Daum C."/>
            <person name="Ramamoorthy G.K."/>
            <person name="Gryganskyi A."/>
            <person name="Culley D."/>
            <person name="Magnuson J.K."/>
            <person name="James T.Y."/>
            <person name="O'Malley M.A."/>
            <person name="Stajich J.E."/>
            <person name="Spatafora J.W."/>
            <person name="Visel A."/>
            <person name="Grigoriev I.V."/>
        </authorList>
    </citation>
    <scope>NUCLEOTIDE SEQUENCE [LARGE SCALE GENOMIC DNA]</scope>
    <source>
        <strain evidence="2 3">68-887.2</strain>
    </source>
</reference>
<dbReference type="OrthoDB" id="2564844at2759"/>
<gene>
    <name evidence="2" type="ORF">BCR39DRAFT_378944</name>
</gene>
<evidence type="ECO:0000313" key="2">
    <source>
        <dbReference type="EMBL" id="ORY32589.1"/>
    </source>
</evidence>
<feature type="compositionally biased region" description="Basic residues" evidence="1">
    <location>
        <begin position="25"/>
        <end position="40"/>
    </location>
</feature>
<feature type="compositionally biased region" description="Low complexity" evidence="1">
    <location>
        <begin position="364"/>
        <end position="378"/>
    </location>
</feature>
<dbReference type="Proteomes" id="UP000193986">
    <property type="component" value="Unassembled WGS sequence"/>
</dbReference>
<comment type="caution">
    <text evidence="2">The sequence shown here is derived from an EMBL/GenBank/DDBJ whole genome shotgun (WGS) entry which is preliminary data.</text>
</comment>
<feature type="region of interest" description="Disordered" evidence="1">
    <location>
        <begin position="183"/>
        <end position="332"/>
    </location>
</feature>
<evidence type="ECO:0000313" key="3">
    <source>
        <dbReference type="Proteomes" id="UP000193986"/>
    </source>
</evidence>
<protein>
    <submittedName>
        <fullName evidence="2">Uncharacterized protein</fullName>
    </submittedName>
</protein>
<feature type="region of interest" description="Disordered" evidence="1">
    <location>
        <begin position="16"/>
        <end position="42"/>
    </location>
</feature>
<feature type="region of interest" description="Disordered" evidence="1">
    <location>
        <begin position="356"/>
        <end position="393"/>
    </location>
</feature>
<dbReference type="InParanoid" id="A0A1Y2BCP8"/>
<keyword evidence="3" id="KW-1185">Reference proteome</keyword>
<dbReference type="AlphaFoldDB" id="A0A1Y2BCP8"/>
<feature type="compositionally biased region" description="Low complexity" evidence="1">
    <location>
        <begin position="210"/>
        <end position="221"/>
    </location>
</feature>
<feature type="region of interest" description="Disordered" evidence="1">
    <location>
        <begin position="471"/>
        <end position="508"/>
    </location>
</feature>
<accession>A0A1Y2BCP8</accession>
<name>A0A1Y2BCP8_9TREE</name>
<evidence type="ECO:0000256" key="1">
    <source>
        <dbReference type="SAM" id="MobiDB-lite"/>
    </source>
</evidence>